<reference evidence="2" key="3">
    <citation type="submission" date="2025-09" db="UniProtKB">
        <authorList>
            <consortium name="Ensembl"/>
        </authorList>
    </citation>
    <scope>IDENTIFICATION</scope>
    <source>
        <strain evidence="2">Hd-rR</strain>
    </source>
</reference>
<organism evidence="2 3">
    <name type="scientific">Oryzias latipes</name>
    <name type="common">Japanese rice fish</name>
    <name type="synonym">Japanese killifish</name>
    <dbReference type="NCBI Taxonomy" id="8090"/>
    <lineage>
        <taxon>Eukaryota</taxon>
        <taxon>Metazoa</taxon>
        <taxon>Chordata</taxon>
        <taxon>Craniata</taxon>
        <taxon>Vertebrata</taxon>
        <taxon>Euteleostomi</taxon>
        <taxon>Actinopterygii</taxon>
        <taxon>Neopterygii</taxon>
        <taxon>Teleostei</taxon>
        <taxon>Neoteleostei</taxon>
        <taxon>Acanthomorphata</taxon>
        <taxon>Ovalentaria</taxon>
        <taxon>Atherinomorphae</taxon>
        <taxon>Beloniformes</taxon>
        <taxon>Adrianichthyidae</taxon>
        <taxon>Oryziinae</taxon>
        <taxon>Oryzias</taxon>
    </lineage>
</organism>
<protein>
    <submittedName>
        <fullName evidence="2">Uncharacterized protein</fullName>
    </submittedName>
</protein>
<accession>A0A3B3HJ65</accession>
<dbReference type="InParanoid" id="A0A3B3HJ65"/>
<dbReference type="Ensembl" id="ENSORLT00000038301.1">
    <property type="protein sequence ID" value="ENSORLP00000031335.1"/>
    <property type="gene ID" value="ENSORLG00000026961.1"/>
</dbReference>
<reference evidence="2" key="2">
    <citation type="submission" date="2025-08" db="UniProtKB">
        <authorList>
            <consortium name="Ensembl"/>
        </authorList>
    </citation>
    <scope>IDENTIFICATION</scope>
    <source>
        <strain evidence="2">Hd-rR</strain>
    </source>
</reference>
<reference evidence="2 3" key="1">
    <citation type="journal article" date="2007" name="Nature">
        <title>The medaka draft genome and insights into vertebrate genome evolution.</title>
        <authorList>
            <person name="Kasahara M."/>
            <person name="Naruse K."/>
            <person name="Sasaki S."/>
            <person name="Nakatani Y."/>
            <person name="Qu W."/>
            <person name="Ahsan B."/>
            <person name="Yamada T."/>
            <person name="Nagayasu Y."/>
            <person name="Doi K."/>
            <person name="Kasai Y."/>
            <person name="Jindo T."/>
            <person name="Kobayashi D."/>
            <person name="Shimada A."/>
            <person name="Toyoda A."/>
            <person name="Kuroki Y."/>
            <person name="Fujiyama A."/>
            <person name="Sasaki T."/>
            <person name="Shimizu A."/>
            <person name="Asakawa S."/>
            <person name="Shimizu N."/>
            <person name="Hashimoto S."/>
            <person name="Yang J."/>
            <person name="Lee Y."/>
            <person name="Matsushima K."/>
            <person name="Sugano S."/>
            <person name="Sakaizumi M."/>
            <person name="Narita T."/>
            <person name="Ohishi K."/>
            <person name="Haga S."/>
            <person name="Ohta F."/>
            <person name="Nomoto H."/>
            <person name="Nogata K."/>
            <person name="Morishita T."/>
            <person name="Endo T."/>
            <person name="Shin-I T."/>
            <person name="Takeda H."/>
            <person name="Morishita S."/>
            <person name="Kohara Y."/>
        </authorList>
    </citation>
    <scope>NUCLEOTIDE SEQUENCE [LARGE SCALE GENOMIC DNA]</scope>
    <source>
        <strain evidence="2 3">Hd-rR</strain>
    </source>
</reference>
<keyword evidence="3" id="KW-1185">Reference proteome</keyword>
<evidence type="ECO:0000313" key="3">
    <source>
        <dbReference type="Proteomes" id="UP000001038"/>
    </source>
</evidence>
<name>A0A3B3HJ65_ORYLA</name>
<evidence type="ECO:0000313" key="2">
    <source>
        <dbReference type="Ensembl" id="ENSORLP00000031335.1"/>
    </source>
</evidence>
<feature type="compositionally biased region" description="Basic and acidic residues" evidence="1">
    <location>
        <begin position="114"/>
        <end position="125"/>
    </location>
</feature>
<dbReference type="AlphaFoldDB" id="A0A3B3HJ65"/>
<proteinExistence type="predicted"/>
<evidence type="ECO:0000256" key="1">
    <source>
        <dbReference type="SAM" id="MobiDB-lite"/>
    </source>
</evidence>
<sequence length="125" mass="14478">VMTLILSIQRSLNHQLWINFMCNGQRKAGSSIVIYVLYINLDHADFLVVGKHLHGELALWVAPSTLGVNIHKMRCRILQHSEVGFLPPFNKRALTHKRKKMGTERRIPSTQQRQTEKEGREKNPR</sequence>
<dbReference type="Bgee" id="ENSORLG00000026961">
    <property type="expression patterns" value="Expressed in brain and 2 other cell types or tissues"/>
</dbReference>
<dbReference type="Proteomes" id="UP000001038">
    <property type="component" value="Chromosome 21"/>
</dbReference>
<dbReference type="GeneTree" id="ENSGT00900000143708"/>
<feature type="region of interest" description="Disordered" evidence="1">
    <location>
        <begin position="96"/>
        <end position="125"/>
    </location>
</feature>